<proteinExistence type="predicted"/>
<sequence length="52" mass="5736">MEETAEQKETAILEEMKETAVRDIAGYVSKNGNNKCGNNKCGQSFLVSLSRL</sequence>
<evidence type="ECO:0000313" key="2">
    <source>
        <dbReference type="Proteomes" id="UP000327013"/>
    </source>
</evidence>
<name>A0A5N6KZW0_9ROSI</name>
<keyword evidence="2" id="KW-1185">Reference proteome</keyword>
<comment type="caution">
    <text evidence="1">The sequence shown here is derived from an EMBL/GenBank/DDBJ whole genome shotgun (WGS) entry which is preliminary data.</text>
</comment>
<protein>
    <submittedName>
        <fullName evidence="1">Uncharacterized protein</fullName>
    </submittedName>
</protein>
<dbReference type="Proteomes" id="UP000327013">
    <property type="component" value="Unassembled WGS sequence"/>
</dbReference>
<gene>
    <name evidence="1" type="ORF">FH972_024780</name>
</gene>
<evidence type="ECO:0000313" key="1">
    <source>
        <dbReference type="EMBL" id="KAB8388306.1"/>
    </source>
</evidence>
<dbReference type="EMBL" id="VIBQ01000024">
    <property type="protein sequence ID" value="KAB8388306.1"/>
    <property type="molecule type" value="Genomic_DNA"/>
</dbReference>
<accession>A0A5N6KZW0</accession>
<dbReference type="AlphaFoldDB" id="A0A5N6KZW0"/>
<reference evidence="1 2" key="1">
    <citation type="submission" date="2019-06" db="EMBL/GenBank/DDBJ databases">
        <title>A chromosomal-level reference genome of Carpinus fangiana (Coryloideae, Betulaceae).</title>
        <authorList>
            <person name="Yang X."/>
            <person name="Wang Z."/>
            <person name="Zhang L."/>
            <person name="Hao G."/>
            <person name="Liu J."/>
            <person name="Yang Y."/>
        </authorList>
    </citation>
    <scope>NUCLEOTIDE SEQUENCE [LARGE SCALE GENOMIC DNA]</scope>
    <source>
        <strain evidence="1">Cfa_2016G</strain>
        <tissue evidence="1">Leaf</tissue>
    </source>
</reference>
<organism evidence="1 2">
    <name type="scientific">Carpinus fangiana</name>
    <dbReference type="NCBI Taxonomy" id="176857"/>
    <lineage>
        <taxon>Eukaryota</taxon>
        <taxon>Viridiplantae</taxon>
        <taxon>Streptophyta</taxon>
        <taxon>Embryophyta</taxon>
        <taxon>Tracheophyta</taxon>
        <taxon>Spermatophyta</taxon>
        <taxon>Magnoliopsida</taxon>
        <taxon>eudicotyledons</taxon>
        <taxon>Gunneridae</taxon>
        <taxon>Pentapetalae</taxon>
        <taxon>rosids</taxon>
        <taxon>fabids</taxon>
        <taxon>Fagales</taxon>
        <taxon>Betulaceae</taxon>
        <taxon>Carpinus</taxon>
    </lineage>
</organism>